<feature type="repeat" description="WD" evidence="3">
    <location>
        <begin position="1186"/>
        <end position="1227"/>
    </location>
</feature>
<evidence type="ECO:0000313" key="8">
    <source>
        <dbReference type="Proteomes" id="UP000567179"/>
    </source>
</evidence>
<name>A0A8H5BAS7_9AGAR</name>
<dbReference type="InterPro" id="IPR059179">
    <property type="entry name" value="MLKL-like_MCAfunc"/>
</dbReference>
<feature type="repeat" description="WD" evidence="3">
    <location>
        <begin position="1480"/>
        <end position="1513"/>
    </location>
</feature>
<evidence type="ECO:0000256" key="5">
    <source>
        <dbReference type="SAM" id="SignalP"/>
    </source>
</evidence>
<keyword evidence="2" id="KW-0677">Repeat</keyword>
<feature type="repeat" description="WD" evidence="3">
    <location>
        <begin position="1354"/>
        <end position="1395"/>
    </location>
</feature>
<feature type="signal peptide" evidence="5">
    <location>
        <begin position="1"/>
        <end position="28"/>
    </location>
</feature>
<feature type="compositionally biased region" description="Low complexity" evidence="4">
    <location>
        <begin position="126"/>
        <end position="144"/>
    </location>
</feature>
<dbReference type="PROSITE" id="PS50294">
    <property type="entry name" value="WD_REPEATS_REGION"/>
    <property type="match status" value="14"/>
</dbReference>
<feature type="repeat" description="WD" evidence="3">
    <location>
        <begin position="1060"/>
        <end position="1101"/>
    </location>
</feature>
<dbReference type="Gene3D" id="2.130.10.10">
    <property type="entry name" value="YVTN repeat-like/Quinoprotein amine dehydrogenase"/>
    <property type="match status" value="6"/>
</dbReference>
<keyword evidence="8" id="KW-1185">Reference proteome</keyword>
<feature type="compositionally biased region" description="Polar residues" evidence="4">
    <location>
        <begin position="73"/>
        <end position="93"/>
    </location>
</feature>
<dbReference type="PROSITE" id="PS00678">
    <property type="entry name" value="WD_REPEATS_1"/>
    <property type="match status" value="13"/>
</dbReference>
<dbReference type="PANTHER" id="PTHR44019:SF8">
    <property type="entry name" value="POC1 CENTRIOLAR PROTEIN HOMOLOG"/>
    <property type="match status" value="1"/>
</dbReference>
<dbReference type="PANTHER" id="PTHR44019">
    <property type="entry name" value="WD REPEAT-CONTAINING PROTEIN 55"/>
    <property type="match status" value="1"/>
</dbReference>
<evidence type="ECO:0000313" key="7">
    <source>
        <dbReference type="EMBL" id="KAF5319683.1"/>
    </source>
</evidence>
<feature type="repeat" description="WD" evidence="3">
    <location>
        <begin position="1312"/>
        <end position="1353"/>
    </location>
</feature>
<evidence type="ECO:0000256" key="4">
    <source>
        <dbReference type="SAM" id="MobiDB-lite"/>
    </source>
</evidence>
<gene>
    <name evidence="7" type="ORF">D9619_008889</name>
</gene>
<sequence>MLAINTASSLLFSLALIVILRKPSCTAAMKLTAKFGKLVDRIQGKIRGHSVSASPSNSNRASIDSASGARNPGSGNNARQTAQTASSGNATLNQNPTAPSQSAPPPPSNVPFVPGSAVGHGHGGETTSTSTPTPASVPVVLVATTGGGREDNPGGRPTFPAADSAGHQVQDPDWKATAKDVLVLAWTGVELLLKKVQPFLDGTPAKAPVAAVNALIEIKNAVGDNKGAVEQLIIQTADRLLAVDEAVDQDVPNSQQPRMMAFVKTLRTEIDELQKLARKGAFRRVLENEGDKKAVEDIFKRIDQATKTFQIGIALATERKVDDIHSEIKLTQLDRFRARKAIYNADLGGGAIVTREACTKGTREEILGDMIKWADDTSADSPPVFWLTGNAGSGKTTIAYTIAQHFEKLEMTEHASQHAILGASFHCSRQFEETRRQIHIIPTLAYELAQKSGSFRHALHKADKFGSVDKLDKQVEDLLAGPWQQSVSQRHAELPSYLIVVDALDEIEAQGGSEFLCGMLETIKKHHLQGLKFLFTSRPDPSVIALFDPSVSKLVYRLQDVPIISVETDIAKFLQSKLPNFKDLKELELMVQLANGLFISAATIVRYLTPHRSITVGEQCKRLSKLHVEQSFAASGGLLIDQLYQQILYDAFSDFDDDLFDSRLSILHTFLCTSERTSTSVTAALLSEFDIDVQVVDAVLETLYAVLYCRDGQVLWYHASFPDFIFNEMRSNFVFEGHQFSMACNVSQHHALLTKSCFAIMKKSLRFNIGDIPSSFLLDAEDLQLAHRVDDNINVFLRYASQHWSYHLTQTNQENGKELSALIMDFLSIYVLFWIEAMNLLGSSSQCSTMLQQTHRWVLKNRRGEPGLAANIVEAANFATYFRANPPALSTPHLYISALATWSTGSALCQQWKKKFPGIPSFTHRKPSDTPLIKIQTGSSVNSIAFSPDDTHIVSGSDDKSVQVWDASTGAQLQVLNGHTSWVNSVAFSSDGTHIVSGSHDRSVRVWDASTGAQLQVLNGHTGPVNSVAFSSDGTHIVSGSDDRSVRVWDASTGAQLQVLNGHTGPVNSVAFSSDGTHIVSGSQDNSVQIWDASTGAQLQVLNGHTDWVRSVAFSSDGTHIVSGSDDRSVRVWDASTGAQLQVLNGHTSWVNSVAFSSDGTHIVSGSHDESVRVWDTSTGAQLQVLNGHTDWVRSVAFSSDGTHIVSGSHDESVRVWDASTGAQLQVLNGHTGPVNSVAFSSDGTHIVSGSDDRSVRVWDASTGAQLQVLNGHTSWVNSVAFSSDGTHIVSGSHNRSVRVWDASTGAQLQVLNGHTGPVNSVAFSSDGTHIVSGSHDESVQVWDASTGAQLQVLNGHTGPVNSVAFSSDGTHIVSGSDDRSVRVWDTSTCAQLQVLNGHTGPVNSVAFSSDGTHIVSGSHDRSVRVWDASTGAQLQVLNGHTSWVNSVAFSSDGTHIVSGSHDRSVRVWDASTGAQLQVLNGHTDWVRSVAFSSDGTHIVSGSDDNTVQVWHVPMSPSNTAVISIQDNKSAWASIIK</sequence>
<feature type="repeat" description="WD" evidence="3">
    <location>
        <begin position="1144"/>
        <end position="1185"/>
    </location>
</feature>
<comment type="caution">
    <text evidence="7">The sequence shown here is derived from an EMBL/GenBank/DDBJ whole genome shotgun (WGS) entry which is preliminary data.</text>
</comment>
<evidence type="ECO:0000256" key="1">
    <source>
        <dbReference type="ARBA" id="ARBA00022574"/>
    </source>
</evidence>
<dbReference type="InterPro" id="IPR027417">
    <property type="entry name" value="P-loop_NTPase"/>
</dbReference>
<reference evidence="7 8" key="1">
    <citation type="journal article" date="2020" name="ISME J.">
        <title>Uncovering the hidden diversity of litter-decomposition mechanisms in mushroom-forming fungi.</title>
        <authorList>
            <person name="Floudas D."/>
            <person name="Bentzer J."/>
            <person name="Ahren D."/>
            <person name="Johansson T."/>
            <person name="Persson P."/>
            <person name="Tunlid A."/>
        </authorList>
    </citation>
    <scope>NUCLEOTIDE SEQUENCE [LARGE SCALE GENOMIC DNA]</scope>
    <source>
        <strain evidence="7 8">CBS 101986</strain>
    </source>
</reference>
<feature type="repeat" description="WD" evidence="3">
    <location>
        <begin position="1102"/>
        <end position="1143"/>
    </location>
</feature>
<keyword evidence="5" id="KW-0732">Signal</keyword>
<feature type="repeat" description="WD" evidence="3">
    <location>
        <begin position="1018"/>
        <end position="1059"/>
    </location>
</feature>
<keyword evidence="1 3" id="KW-0853">WD repeat</keyword>
<feature type="repeat" description="WD" evidence="3">
    <location>
        <begin position="1396"/>
        <end position="1437"/>
    </location>
</feature>
<dbReference type="InterPro" id="IPR050505">
    <property type="entry name" value="WDR55/POC1"/>
</dbReference>
<dbReference type="SUPFAM" id="SSF50978">
    <property type="entry name" value="WD40 repeat-like"/>
    <property type="match status" value="3"/>
</dbReference>
<feature type="repeat" description="WD" evidence="3">
    <location>
        <begin position="1438"/>
        <end position="1479"/>
    </location>
</feature>
<dbReference type="InterPro" id="IPR019775">
    <property type="entry name" value="WD40_repeat_CS"/>
</dbReference>
<protein>
    <recommendedName>
        <fullName evidence="6">NACHT domain-containing protein</fullName>
    </recommendedName>
</protein>
<dbReference type="InterPro" id="IPR020472">
    <property type="entry name" value="WD40_PAC1"/>
</dbReference>
<dbReference type="Gene3D" id="3.40.50.300">
    <property type="entry name" value="P-loop containing nucleotide triphosphate hydrolases"/>
    <property type="match status" value="1"/>
</dbReference>
<dbReference type="Pfam" id="PF24883">
    <property type="entry name" value="NPHP3_N"/>
    <property type="match status" value="1"/>
</dbReference>
<feature type="chain" id="PRO_5034817884" description="NACHT domain-containing protein" evidence="5">
    <location>
        <begin position="29"/>
        <end position="1537"/>
    </location>
</feature>
<feature type="repeat" description="WD" evidence="3">
    <location>
        <begin position="1228"/>
        <end position="1269"/>
    </location>
</feature>
<evidence type="ECO:0000259" key="6">
    <source>
        <dbReference type="PROSITE" id="PS50837"/>
    </source>
</evidence>
<dbReference type="SMART" id="SM00564">
    <property type="entry name" value="PQQ"/>
    <property type="match status" value="12"/>
</dbReference>
<dbReference type="InterPro" id="IPR056884">
    <property type="entry name" value="NPHP3-like_N"/>
</dbReference>
<feature type="repeat" description="WD" evidence="3">
    <location>
        <begin position="976"/>
        <end position="1017"/>
    </location>
</feature>
<dbReference type="InterPro" id="IPR001680">
    <property type="entry name" value="WD40_rpt"/>
</dbReference>
<feature type="repeat" description="WD" evidence="3">
    <location>
        <begin position="1270"/>
        <end position="1311"/>
    </location>
</feature>
<evidence type="ECO:0000256" key="2">
    <source>
        <dbReference type="ARBA" id="ARBA00022737"/>
    </source>
</evidence>
<dbReference type="InterPro" id="IPR007111">
    <property type="entry name" value="NACHT_NTPase"/>
</dbReference>
<evidence type="ECO:0000256" key="3">
    <source>
        <dbReference type="PROSITE-ProRule" id="PRU00221"/>
    </source>
</evidence>
<feature type="repeat" description="WD" evidence="3">
    <location>
        <begin position="939"/>
        <end position="975"/>
    </location>
</feature>
<dbReference type="Pfam" id="PF25173">
    <property type="entry name" value="Beta-prop_WDR3_1st"/>
    <property type="match status" value="1"/>
</dbReference>
<dbReference type="EMBL" id="JAACJJ010000029">
    <property type="protein sequence ID" value="KAF5319683.1"/>
    <property type="molecule type" value="Genomic_DNA"/>
</dbReference>
<dbReference type="InterPro" id="IPR018391">
    <property type="entry name" value="PQQ_b-propeller_rpt"/>
</dbReference>
<dbReference type="PROSITE" id="PS50837">
    <property type="entry name" value="NACHT"/>
    <property type="match status" value="1"/>
</dbReference>
<organism evidence="7 8">
    <name type="scientific">Psilocybe cf. subviscida</name>
    <dbReference type="NCBI Taxonomy" id="2480587"/>
    <lineage>
        <taxon>Eukaryota</taxon>
        <taxon>Fungi</taxon>
        <taxon>Dikarya</taxon>
        <taxon>Basidiomycota</taxon>
        <taxon>Agaricomycotina</taxon>
        <taxon>Agaricomycetes</taxon>
        <taxon>Agaricomycetidae</taxon>
        <taxon>Agaricales</taxon>
        <taxon>Agaricineae</taxon>
        <taxon>Strophariaceae</taxon>
        <taxon>Psilocybe</taxon>
    </lineage>
</organism>
<feature type="region of interest" description="Disordered" evidence="4">
    <location>
        <begin position="49"/>
        <end position="168"/>
    </location>
</feature>
<dbReference type="SUPFAM" id="SSF52540">
    <property type="entry name" value="P-loop containing nucleoside triphosphate hydrolases"/>
    <property type="match status" value="1"/>
</dbReference>
<dbReference type="CDD" id="cd00200">
    <property type="entry name" value="WD40"/>
    <property type="match status" value="2"/>
</dbReference>
<dbReference type="PROSITE" id="PS50082">
    <property type="entry name" value="WD_REPEATS_2"/>
    <property type="match status" value="14"/>
</dbReference>
<dbReference type="InterPro" id="IPR015943">
    <property type="entry name" value="WD40/YVTN_repeat-like_dom_sf"/>
</dbReference>
<dbReference type="InterPro" id="IPR036322">
    <property type="entry name" value="WD40_repeat_dom_sf"/>
</dbReference>
<dbReference type="Proteomes" id="UP000567179">
    <property type="component" value="Unassembled WGS sequence"/>
</dbReference>
<dbReference type="Pfam" id="PF23342">
    <property type="entry name" value="WDR90_beta-prop_4th"/>
    <property type="match status" value="1"/>
</dbReference>
<feature type="compositionally biased region" description="Polar residues" evidence="4">
    <location>
        <begin position="51"/>
        <end position="65"/>
    </location>
</feature>
<proteinExistence type="predicted"/>
<accession>A0A8H5BAS7</accession>
<dbReference type="SMART" id="SM00320">
    <property type="entry name" value="WD40"/>
    <property type="match status" value="14"/>
</dbReference>
<dbReference type="PRINTS" id="PR00320">
    <property type="entry name" value="GPROTEINBRPT"/>
</dbReference>
<dbReference type="OrthoDB" id="538223at2759"/>
<dbReference type="CDD" id="cd21037">
    <property type="entry name" value="MLKL_NTD"/>
    <property type="match status" value="1"/>
</dbReference>
<feature type="domain" description="NACHT" evidence="6">
    <location>
        <begin position="383"/>
        <end position="540"/>
    </location>
</feature>
<dbReference type="Pfam" id="PF00400">
    <property type="entry name" value="WD40"/>
    <property type="match status" value="5"/>
</dbReference>
<dbReference type="InterPro" id="IPR055440">
    <property type="entry name" value="Beta-prop_WDR90_4th"/>
</dbReference>